<proteinExistence type="predicted"/>
<keyword evidence="2" id="KW-1185">Reference proteome</keyword>
<reference evidence="1 2" key="1">
    <citation type="submission" date="2009-04" db="EMBL/GenBank/DDBJ databases">
        <authorList>
            <person name="Sebastian Y."/>
            <person name="Madupu R."/>
            <person name="Durkin A.S."/>
            <person name="Torralba M."/>
            <person name="Methe B."/>
            <person name="Sutton G.G."/>
            <person name="Strausberg R.L."/>
            <person name="Nelson K.E."/>
        </authorList>
    </citation>
    <scope>NUCLEOTIDE SEQUENCE [LARGE SCALE GENOMIC DNA]</scope>
    <source>
        <strain evidence="2">ATCC 35406 / BCRC 14492 / JCM 8526 / NCTC 13058 / HG 370</strain>
    </source>
</reference>
<dbReference type="STRING" id="553175.POREN0001_0236"/>
<name>C3JAK0_POREA</name>
<gene>
    <name evidence="1" type="ORF">POREN0001_0236</name>
</gene>
<sequence>MYELFVDNQRFFRRYFSLSDLAEDKRALLRDVLREEGGDEGIRVSLSLSLFLVPFSPSGEQRVGRWLKSWRKLS</sequence>
<protein>
    <submittedName>
        <fullName evidence="1">Uncharacterized protein</fullName>
    </submittedName>
</protein>
<comment type="caution">
    <text evidence="1">The sequence shown here is derived from an EMBL/GenBank/DDBJ whole genome shotgun (WGS) entry which is preliminary data.</text>
</comment>
<accession>C3JAK0</accession>
<dbReference type="AlphaFoldDB" id="C3JAK0"/>
<evidence type="ECO:0000313" key="2">
    <source>
        <dbReference type="Proteomes" id="UP000004295"/>
    </source>
</evidence>
<evidence type="ECO:0000313" key="1">
    <source>
        <dbReference type="EMBL" id="EEN82805.1"/>
    </source>
</evidence>
<dbReference type="EMBL" id="ACNN01000020">
    <property type="protein sequence ID" value="EEN82805.1"/>
    <property type="molecule type" value="Genomic_DNA"/>
</dbReference>
<dbReference type="Proteomes" id="UP000004295">
    <property type="component" value="Unassembled WGS sequence"/>
</dbReference>
<organism evidence="1 2">
    <name type="scientific">Porphyromonas endodontalis (strain ATCC 35406 / DSM 24491 / JCM 8526 / CCUG 16442 / BCRC 14492 / NCTC 13058 / HG 370)</name>
    <name type="common">Bacteroides endodontalis</name>
    <dbReference type="NCBI Taxonomy" id="553175"/>
    <lineage>
        <taxon>Bacteria</taxon>
        <taxon>Pseudomonadati</taxon>
        <taxon>Bacteroidota</taxon>
        <taxon>Bacteroidia</taxon>
        <taxon>Bacteroidales</taxon>
        <taxon>Porphyromonadaceae</taxon>
        <taxon>Porphyromonas</taxon>
    </lineage>
</organism>